<dbReference type="PANTHER" id="PTHR43423">
    <property type="entry name" value="ABC TRANSPORTER I FAMILY MEMBER 17"/>
    <property type="match status" value="1"/>
</dbReference>
<dbReference type="Proteomes" id="UP000051931">
    <property type="component" value="Unassembled WGS sequence"/>
</dbReference>
<evidence type="ECO:0000313" key="4">
    <source>
        <dbReference type="Proteomes" id="UP000051931"/>
    </source>
</evidence>
<protein>
    <recommendedName>
        <fullName evidence="2">ABC transporter domain-containing protein</fullName>
    </recommendedName>
</protein>
<sequence length="87" mass="9818">MLQQLPAIFPGTVKDNLLIGFRFVEKNPVNNSELENALRLVKLNKPLFVNALDLSDGEKQRQAIARVFLLQPVVYLLDEPTSALDEK</sequence>
<name>A0A0R1SCG8_9LACO</name>
<dbReference type="eggNOG" id="COG1136">
    <property type="taxonomic scope" value="Bacteria"/>
</dbReference>
<keyword evidence="4" id="KW-1185">Reference proteome</keyword>
<dbReference type="PANTHER" id="PTHR43423:SF1">
    <property type="entry name" value="ABC TRANSPORTER I FAMILY MEMBER 17"/>
    <property type="match status" value="1"/>
</dbReference>
<accession>A0A0R1SCG8</accession>
<dbReference type="STRING" id="1122152.GCA_000425905_00379"/>
<dbReference type="AlphaFoldDB" id="A0A0R1SCG8"/>
<reference evidence="3 4" key="1">
    <citation type="journal article" date="2015" name="Genome Announc.">
        <title>Expanding the biotechnology potential of lactobacilli through comparative genomics of 213 strains and associated genera.</title>
        <authorList>
            <person name="Sun Z."/>
            <person name="Harris H.M."/>
            <person name="McCann A."/>
            <person name="Guo C."/>
            <person name="Argimon S."/>
            <person name="Zhang W."/>
            <person name="Yang X."/>
            <person name="Jeffery I.B."/>
            <person name="Cooney J.C."/>
            <person name="Kagawa T.F."/>
            <person name="Liu W."/>
            <person name="Song Y."/>
            <person name="Salvetti E."/>
            <person name="Wrobel A."/>
            <person name="Rasinkangas P."/>
            <person name="Parkhill J."/>
            <person name="Rea M.C."/>
            <person name="O'Sullivan O."/>
            <person name="Ritari J."/>
            <person name="Douillard F.P."/>
            <person name="Paul Ross R."/>
            <person name="Yang R."/>
            <person name="Briner A.E."/>
            <person name="Felis G.E."/>
            <person name="de Vos W.M."/>
            <person name="Barrangou R."/>
            <person name="Klaenhammer T.R."/>
            <person name="Caufield P.W."/>
            <person name="Cui Y."/>
            <person name="Zhang H."/>
            <person name="O'Toole P.W."/>
        </authorList>
    </citation>
    <scope>NUCLEOTIDE SEQUENCE [LARGE SCALE GENOMIC DNA]</scope>
    <source>
        <strain evidence="3 4">DSM 15354</strain>
    </source>
</reference>
<dbReference type="InterPro" id="IPR003439">
    <property type="entry name" value="ABC_transporter-like_ATP-bd"/>
</dbReference>
<dbReference type="InterPro" id="IPR027417">
    <property type="entry name" value="P-loop_NTPase"/>
</dbReference>
<evidence type="ECO:0000313" key="3">
    <source>
        <dbReference type="EMBL" id="KRL63704.1"/>
    </source>
</evidence>
<dbReference type="Gene3D" id="3.40.50.300">
    <property type="entry name" value="P-loop containing nucleotide triphosphate hydrolases"/>
    <property type="match status" value="1"/>
</dbReference>
<evidence type="ECO:0000256" key="1">
    <source>
        <dbReference type="ARBA" id="ARBA00022592"/>
    </source>
</evidence>
<dbReference type="GO" id="GO:0006817">
    <property type="term" value="P:phosphate ion transport"/>
    <property type="evidence" value="ECO:0007669"/>
    <property type="project" value="UniProtKB-KW"/>
</dbReference>
<dbReference type="GO" id="GO:0005524">
    <property type="term" value="F:ATP binding"/>
    <property type="evidence" value="ECO:0007669"/>
    <property type="project" value="InterPro"/>
</dbReference>
<dbReference type="EMBL" id="AZFB01000002">
    <property type="protein sequence ID" value="KRL63704.1"/>
    <property type="molecule type" value="Genomic_DNA"/>
</dbReference>
<proteinExistence type="predicted"/>
<dbReference type="OrthoDB" id="9785080at2"/>
<keyword evidence="1" id="KW-0592">Phosphate transport</keyword>
<dbReference type="SUPFAM" id="SSF52540">
    <property type="entry name" value="P-loop containing nucleoside triphosphate hydrolases"/>
    <property type="match status" value="1"/>
</dbReference>
<dbReference type="Pfam" id="PF00005">
    <property type="entry name" value="ABC_tran"/>
    <property type="match status" value="1"/>
</dbReference>
<keyword evidence="1" id="KW-0813">Transport</keyword>
<dbReference type="PATRIC" id="fig|1122152.4.peg.622"/>
<comment type="caution">
    <text evidence="3">The sequence shown here is derived from an EMBL/GenBank/DDBJ whole genome shotgun (WGS) entry which is preliminary data.</text>
</comment>
<organism evidence="3 4">
    <name type="scientific">Lactobacillus psittaci DSM 15354</name>
    <dbReference type="NCBI Taxonomy" id="1122152"/>
    <lineage>
        <taxon>Bacteria</taxon>
        <taxon>Bacillati</taxon>
        <taxon>Bacillota</taxon>
        <taxon>Bacilli</taxon>
        <taxon>Lactobacillales</taxon>
        <taxon>Lactobacillaceae</taxon>
        <taxon>Lactobacillus</taxon>
    </lineage>
</organism>
<gene>
    <name evidence="3" type="ORF">FC23_GL000613</name>
</gene>
<feature type="domain" description="ABC transporter" evidence="2">
    <location>
        <begin position="2"/>
        <end position="82"/>
    </location>
</feature>
<evidence type="ECO:0000259" key="2">
    <source>
        <dbReference type="Pfam" id="PF00005"/>
    </source>
</evidence>
<dbReference type="GO" id="GO:0016887">
    <property type="term" value="F:ATP hydrolysis activity"/>
    <property type="evidence" value="ECO:0007669"/>
    <property type="project" value="InterPro"/>
</dbReference>